<sequence>GIKGMVLGAFTMGYPAVKFRRTTPRPPLRIKGLED</sequence>
<protein>
    <recommendedName>
        <fullName evidence="2">Nitroreductase domain-containing protein</fullName>
    </recommendedName>
</protein>
<feature type="non-terminal residue" evidence="1">
    <location>
        <position position="1"/>
    </location>
</feature>
<reference evidence="1" key="1">
    <citation type="journal article" date="2014" name="Front. Microbiol.">
        <title>High frequency of phylogenetically diverse reductive dehalogenase-homologous genes in deep subseafloor sedimentary metagenomes.</title>
        <authorList>
            <person name="Kawai M."/>
            <person name="Futagami T."/>
            <person name="Toyoda A."/>
            <person name="Takaki Y."/>
            <person name="Nishi S."/>
            <person name="Hori S."/>
            <person name="Arai W."/>
            <person name="Tsubouchi T."/>
            <person name="Morono Y."/>
            <person name="Uchiyama I."/>
            <person name="Ito T."/>
            <person name="Fujiyama A."/>
            <person name="Inagaki F."/>
            <person name="Takami H."/>
        </authorList>
    </citation>
    <scope>NUCLEOTIDE SEQUENCE</scope>
    <source>
        <strain evidence="1">Expedition CK06-06</strain>
    </source>
</reference>
<evidence type="ECO:0008006" key="2">
    <source>
        <dbReference type="Google" id="ProtNLM"/>
    </source>
</evidence>
<accession>X1AHI8</accession>
<dbReference type="EMBL" id="BART01011204">
    <property type="protein sequence ID" value="GAG82050.1"/>
    <property type="molecule type" value="Genomic_DNA"/>
</dbReference>
<evidence type="ECO:0000313" key="1">
    <source>
        <dbReference type="EMBL" id="GAG82050.1"/>
    </source>
</evidence>
<name>X1AHI8_9ZZZZ</name>
<gene>
    <name evidence="1" type="ORF">S01H4_23975</name>
</gene>
<dbReference type="AlphaFoldDB" id="X1AHI8"/>
<organism evidence="1">
    <name type="scientific">marine sediment metagenome</name>
    <dbReference type="NCBI Taxonomy" id="412755"/>
    <lineage>
        <taxon>unclassified sequences</taxon>
        <taxon>metagenomes</taxon>
        <taxon>ecological metagenomes</taxon>
    </lineage>
</organism>
<comment type="caution">
    <text evidence="1">The sequence shown here is derived from an EMBL/GenBank/DDBJ whole genome shotgun (WGS) entry which is preliminary data.</text>
</comment>
<proteinExistence type="predicted"/>